<keyword evidence="2" id="KW-1185">Reference proteome</keyword>
<evidence type="ECO:0000313" key="2">
    <source>
        <dbReference type="Proteomes" id="UP000251311"/>
    </source>
</evidence>
<reference evidence="1 2" key="1">
    <citation type="submission" date="2017-02" db="EMBL/GenBank/DDBJ databases">
        <title>Arcobacter lacus sp. nov., a new species isolated from reclaimed water.</title>
        <authorList>
            <person name="Figueras M.J."/>
            <person name="Perez-Cataluna A."/>
            <person name="Salas-Masso N."/>
        </authorList>
    </citation>
    <scope>NUCLEOTIDE SEQUENCE [LARGE SCALE GENOMIC DNA]</scope>
    <source>
        <strain evidence="1 2">RW43-9</strain>
    </source>
</reference>
<dbReference type="Proteomes" id="UP000251311">
    <property type="component" value="Unassembled WGS sequence"/>
</dbReference>
<proteinExistence type="predicted"/>
<accession>A0ABX5JJA0</accession>
<dbReference type="RefSeq" id="WP_108527579.1">
    <property type="nucleotide sequence ID" value="NZ_MUXF01000008.1"/>
</dbReference>
<protein>
    <recommendedName>
        <fullName evidence="3">DUF2190 domain-containing protein</fullName>
    </recommendedName>
</protein>
<evidence type="ECO:0000313" key="1">
    <source>
        <dbReference type="EMBL" id="PUE66747.1"/>
    </source>
</evidence>
<name>A0ABX5JJA0_9BACT</name>
<evidence type="ECO:0008006" key="3">
    <source>
        <dbReference type="Google" id="ProtNLM"/>
    </source>
</evidence>
<sequence length="159" mass="16808">MAFASYDYAQIGNVDAGVINQTLPAKISTYTANYNAPLKTGKFSIIKTGNLANMDKSATPVVAGLVLQSVVNAIESGETFVKTGDGAVYQLDVLEWGLGTVDVKAGDTPTKFGKIYAVNSGSVDADLGKATTTATDNVEVKGYFNREIKAGVWEVFIQL</sequence>
<dbReference type="EMBL" id="MUXF01000008">
    <property type="protein sequence ID" value="PUE66747.1"/>
    <property type="molecule type" value="Genomic_DNA"/>
</dbReference>
<gene>
    <name evidence="1" type="ORF">B0175_05115</name>
</gene>
<organism evidence="1 2">
    <name type="scientific">Arcobacter lacus</name>
    <dbReference type="NCBI Taxonomy" id="1912876"/>
    <lineage>
        <taxon>Bacteria</taxon>
        <taxon>Pseudomonadati</taxon>
        <taxon>Campylobacterota</taxon>
        <taxon>Epsilonproteobacteria</taxon>
        <taxon>Campylobacterales</taxon>
        <taxon>Arcobacteraceae</taxon>
        <taxon>Arcobacter</taxon>
    </lineage>
</organism>
<comment type="caution">
    <text evidence="1">The sequence shown here is derived from an EMBL/GenBank/DDBJ whole genome shotgun (WGS) entry which is preliminary data.</text>
</comment>